<dbReference type="HOGENOM" id="CLU_1152842_0_0_1"/>
<gene>
    <name evidence="2" type="ORF">IscW_ISCW020658</name>
</gene>
<reference evidence="3" key="2">
    <citation type="submission" date="2020-05" db="UniProtKB">
        <authorList>
            <consortium name="EnsemblMetazoa"/>
        </authorList>
    </citation>
    <scope>IDENTIFICATION</scope>
    <source>
        <strain evidence="3">wikel</strain>
    </source>
</reference>
<dbReference type="VEuPathDB" id="VectorBase:ISCP_023618"/>
<dbReference type="Proteomes" id="UP000001555">
    <property type="component" value="Unassembled WGS sequence"/>
</dbReference>
<proteinExistence type="predicted"/>
<dbReference type="GO" id="GO:1903338">
    <property type="term" value="P:regulation of cell wall organization or biogenesis"/>
    <property type="evidence" value="ECO:0000318"/>
    <property type="project" value="GO_Central"/>
</dbReference>
<sequence length="241" mass="26358">MTYQLFVGDELVPITTVQHSPLLEFIVPPTNFSKICKKLESVVALLSTLSDNTVEAPSLVLDQLLGATFQSTNMKHLQPGDISVVYQATKVLMDRGNVDIISGALEATSVTSEVALRKKVGQEVKVKDVKEALSLQMRQTGNESKVPGKVLRCFRWNERDEEWTQRDMTMLGVKQRLVSCLATSTGSFTVFEVEDGLSTAAIAGIVVACLMSVFIIAAVMMFMVHKKQSTSSSKVADQAPQ</sequence>
<dbReference type="EnsemblMetazoa" id="ISCW020658-RA">
    <property type="protein sequence ID" value="ISCW020658-PA"/>
    <property type="gene ID" value="ISCW020658"/>
</dbReference>
<organism>
    <name type="scientific">Ixodes scapularis</name>
    <name type="common">Black-legged tick</name>
    <name type="synonym">Deer tick</name>
    <dbReference type="NCBI Taxonomy" id="6945"/>
    <lineage>
        <taxon>Eukaryota</taxon>
        <taxon>Metazoa</taxon>
        <taxon>Ecdysozoa</taxon>
        <taxon>Arthropoda</taxon>
        <taxon>Chelicerata</taxon>
        <taxon>Arachnida</taxon>
        <taxon>Acari</taxon>
        <taxon>Parasitiformes</taxon>
        <taxon>Ixodida</taxon>
        <taxon>Ixodoidea</taxon>
        <taxon>Ixodidae</taxon>
        <taxon>Ixodinae</taxon>
        <taxon>Ixodes</taxon>
    </lineage>
</organism>
<dbReference type="PaxDb" id="6945-B7Q2Q1"/>
<accession>B7Q2Q1</accession>
<evidence type="ECO:0000313" key="3">
    <source>
        <dbReference type="EnsemblMetazoa" id="ISCW020658-PA"/>
    </source>
</evidence>
<reference evidence="2 4" key="1">
    <citation type="submission" date="2008-03" db="EMBL/GenBank/DDBJ databases">
        <title>Annotation of Ixodes scapularis.</title>
        <authorList>
            <consortium name="Ixodes scapularis Genome Project Consortium"/>
            <person name="Caler E."/>
            <person name="Hannick L.I."/>
            <person name="Bidwell S."/>
            <person name="Joardar V."/>
            <person name="Thiagarajan M."/>
            <person name="Amedeo P."/>
            <person name="Galinsky K.J."/>
            <person name="Schobel S."/>
            <person name="Inman J."/>
            <person name="Hostetler J."/>
            <person name="Miller J."/>
            <person name="Hammond M."/>
            <person name="Megy K."/>
            <person name="Lawson D."/>
            <person name="Kodira C."/>
            <person name="Sutton G."/>
            <person name="Meyer J."/>
            <person name="Hill C.A."/>
            <person name="Birren B."/>
            <person name="Nene V."/>
            <person name="Collins F."/>
            <person name="Alarcon-Chaidez F."/>
            <person name="Wikel S."/>
            <person name="Strausberg R."/>
        </authorList>
    </citation>
    <scope>NUCLEOTIDE SEQUENCE [LARGE SCALE GENOMIC DNA]</scope>
    <source>
        <strain evidence="4">Wikel</strain>
        <strain evidence="2">Wikel colony</strain>
    </source>
</reference>
<dbReference type="AlphaFoldDB" id="B7Q2Q1"/>
<dbReference type="VEuPathDB" id="VectorBase:ISCI020658"/>
<dbReference type="EMBL" id="ABJB010199742">
    <property type="status" value="NOT_ANNOTATED_CDS"/>
    <property type="molecule type" value="Genomic_DNA"/>
</dbReference>
<evidence type="ECO:0000313" key="4">
    <source>
        <dbReference type="Proteomes" id="UP000001555"/>
    </source>
</evidence>
<keyword evidence="1" id="KW-0812">Transmembrane</keyword>
<protein>
    <submittedName>
        <fullName evidence="2 3">Uncharacterized protein</fullName>
    </submittedName>
</protein>
<evidence type="ECO:0000313" key="2">
    <source>
        <dbReference type="EMBL" id="EEC13123.1"/>
    </source>
</evidence>
<dbReference type="OrthoDB" id="6418648at2759"/>
<keyword evidence="1" id="KW-1133">Transmembrane helix</keyword>
<dbReference type="EMBL" id="ABJB010502286">
    <property type="status" value="NOT_ANNOTATED_CDS"/>
    <property type="molecule type" value="Genomic_DNA"/>
</dbReference>
<dbReference type="VEuPathDB" id="VectorBase:ISCW020658"/>
<keyword evidence="4" id="KW-1185">Reference proteome</keyword>
<evidence type="ECO:0000256" key="1">
    <source>
        <dbReference type="SAM" id="Phobius"/>
    </source>
</evidence>
<name>B7Q2Q1_IXOSC</name>
<keyword evidence="1" id="KW-0472">Membrane</keyword>
<dbReference type="EMBL" id="ABJB010038674">
    <property type="status" value="NOT_ANNOTATED_CDS"/>
    <property type="molecule type" value="Genomic_DNA"/>
</dbReference>
<dbReference type="EMBL" id="ABJB011073575">
    <property type="status" value="NOT_ANNOTATED_CDS"/>
    <property type="molecule type" value="Genomic_DNA"/>
</dbReference>
<dbReference type="EMBL" id="DS844967">
    <property type="protein sequence ID" value="EEC13123.1"/>
    <property type="molecule type" value="Genomic_DNA"/>
</dbReference>
<dbReference type="InParanoid" id="B7Q2Q1"/>
<feature type="transmembrane region" description="Helical" evidence="1">
    <location>
        <begin position="200"/>
        <end position="224"/>
    </location>
</feature>